<name>A0A0C2H1X4_9BILA</name>
<gene>
    <name evidence="3" type="ORF">ANCDUO_04083</name>
</gene>
<sequence length="310" mass="36050">MARICKVNGQQGETPREAEIITPSGRRQKRPINLLIPLELGEREQEGEELAVQESLQQRQDEKDSEETNEESEETHVHGRYNLRLTRNYPVEVDCEQYGDEIFTVNTITDVGGETTTEPLHNTQTTIAMKHYFSMNRIRMYMEQLRSECRKFMEEEDVQASLEANYYMITNVIEDASELAKEFENLRSKILALKDEDTKEFAVEACEWFQKATRTVMKISSIRDNSMLTWELYTLLVQTGFASMESMRAFRNKLRAESHPINRETTNTILLSEAQELGQIITDFRAIVKREFQGYIELPSEPNVKIVEID</sequence>
<evidence type="ECO:0000256" key="2">
    <source>
        <dbReference type="SAM" id="MobiDB-lite"/>
    </source>
</evidence>
<reference evidence="3 4" key="1">
    <citation type="submission" date="2013-12" db="EMBL/GenBank/DDBJ databases">
        <title>Draft genome of the parsitic nematode Ancylostoma duodenale.</title>
        <authorList>
            <person name="Mitreva M."/>
        </authorList>
    </citation>
    <scope>NUCLEOTIDE SEQUENCE [LARGE SCALE GENOMIC DNA]</scope>
    <source>
        <strain evidence="3 4">Zhejiang</strain>
    </source>
</reference>
<accession>A0A0C2H1X4</accession>
<proteinExistence type="predicted"/>
<evidence type="ECO:0000313" key="3">
    <source>
        <dbReference type="EMBL" id="KIH65589.1"/>
    </source>
</evidence>
<dbReference type="Proteomes" id="UP000054047">
    <property type="component" value="Unassembled WGS sequence"/>
</dbReference>
<feature type="compositionally biased region" description="Acidic residues" evidence="2">
    <location>
        <begin position="63"/>
        <end position="73"/>
    </location>
</feature>
<evidence type="ECO:0000256" key="1">
    <source>
        <dbReference type="SAM" id="Coils"/>
    </source>
</evidence>
<dbReference type="AlphaFoldDB" id="A0A0C2H1X4"/>
<protein>
    <submittedName>
        <fullName evidence="3">Uncharacterized protein</fullName>
    </submittedName>
</protein>
<keyword evidence="1" id="KW-0175">Coiled coil</keyword>
<keyword evidence="4" id="KW-1185">Reference proteome</keyword>
<evidence type="ECO:0000313" key="4">
    <source>
        <dbReference type="Proteomes" id="UP000054047"/>
    </source>
</evidence>
<feature type="region of interest" description="Disordered" evidence="2">
    <location>
        <begin position="44"/>
        <end position="77"/>
    </location>
</feature>
<organism evidence="3 4">
    <name type="scientific">Ancylostoma duodenale</name>
    <dbReference type="NCBI Taxonomy" id="51022"/>
    <lineage>
        <taxon>Eukaryota</taxon>
        <taxon>Metazoa</taxon>
        <taxon>Ecdysozoa</taxon>
        <taxon>Nematoda</taxon>
        <taxon>Chromadorea</taxon>
        <taxon>Rhabditida</taxon>
        <taxon>Rhabditina</taxon>
        <taxon>Rhabditomorpha</taxon>
        <taxon>Strongyloidea</taxon>
        <taxon>Ancylostomatidae</taxon>
        <taxon>Ancylostomatinae</taxon>
        <taxon>Ancylostoma</taxon>
    </lineage>
</organism>
<feature type="coiled-coil region" evidence="1">
    <location>
        <begin position="169"/>
        <end position="196"/>
    </location>
</feature>
<dbReference type="EMBL" id="KN727478">
    <property type="protein sequence ID" value="KIH65589.1"/>
    <property type="molecule type" value="Genomic_DNA"/>
</dbReference>